<comment type="caution">
    <text evidence="2">The sequence shown here is derived from an EMBL/GenBank/DDBJ whole genome shotgun (WGS) entry which is preliminary data.</text>
</comment>
<keyword evidence="1" id="KW-0812">Transmembrane</keyword>
<protein>
    <submittedName>
        <fullName evidence="2">Uncharacterized protein</fullName>
    </submittedName>
</protein>
<evidence type="ECO:0000313" key="3">
    <source>
        <dbReference type="Proteomes" id="UP000288168"/>
    </source>
</evidence>
<feature type="transmembrane region" description="Helical" evidence="1">
    <location>
        <begin position="28"/>
        <end position="47"/>
    </location>
</feature>
<organism evidence="2 3">
    <name type="scientific">Fusarium duplospermum</name>
    <dbReference type="NCBI Taxonomy" id="1325734"/>
    <lineage>
        <taxon>Eukaryota</taxon>
        <taxon>Fungi</taxon>
        <taxon>Dikarya</taxon>
        <taxon>Ascomycota</taxon>
        <taxon>Pezizomycotina</taxon>
        <taxon>Sordariomycetes</taxon>
        <taxon>Hypocreomycetidae</taxon>
        <taxon>Hypocreales</taxon>
        <taxon>Nectriaceae</taxon>
        <taxon>Fusarium</taxon>
        <taxon>Fusarium solani species complex</taxon>
    </lineage>
</organism>
<keyword evidence="1" id="KW-0472">Membrane</keyword>
<dbReference type="AlphaFoldDB" id="A0A428NHS9"/>
<evidence type="ECO:0000256" key="1">
    <source>
        <dbReference type="SAM" id="Phobius"/>
    </source>
</evidence>
<reference evidence="2 3" key="1">
    <citation type="submission" date="2017-06" db="EMBL/GenBank/DDBJ databases">
        <title>Comparative genomic analysis of Ambrosia Fusariam Clade fungi.</title>
        <authorList>
            <person name="Stajich J.E."/>
            <person name="Carrillo J."/>
            <person name="Kijimoto T."/>
            <person name="Eskalen A."/>
            <person name="O'Donnell K."/>
            <person name="Kasson M."/>
        </authorList>
    </citation>
    <scope>NUCLEOTIDE SEQUENCE [LARGE SCALE GENOMIC DNA]</scope>
    <source>
        <strain evidence="2 3">NRRL62584</strain>
    </source>
</reference>
<proteinExistence type="predicted"/>
<keyword evidence="3" id="KW-1185">Reference proteome</keyword>
<feature type="transmembrane region" description="Helical" evidence="1">
    <location>
        <begin position="103"/>
        <end position="120"/>
    </location>
</feature>
<keyword evidence="1" id="KW-1133">Transmembrane helix</keyword>
<evidence type="ECO:0000313" key="2">
    <source>
        <dbReference type="EMBL" id="RSL40313.1"/>
    </source>
</evidence>
<name>A0A428NHS9_9HYPO</name>
<dbReference type="EMBL" id="NKCI01000512">
    <property type="protein sequence ID" value="RSL40313.1"/>
    <property type="molecule type" value="Genomic_DNA"/>
</dbReference>
<gene>
    <name evidence="2" type="ORF">CEP54_016149</name>
</gene>
<feature type="non-terminal residue" evidence="2">
    <location>
        <position position="161"/>
    </location>
</feature>
<accession>A0A428NHS9</accession>
<sequence length="161" mass="17234">MPLSLDLAFVSLFCLGKAIKHLKGLLRFTNSIGSLLLTAVGLIHLQLKALTKRNDQVAAALRAVEEKVGTTLQGRPQPILGRLGLNADATVSMRIPTKDCNELLLFFFDVAVSCLLYLMHDGHSGLEAGYGQVCFSLGGQCHVKARAGSKESPNNLSKSDG</sequence>
<dbReference type="Proteomes" id="UP000288168">
    <property type="component" value="Unassembled WGS sequence"/>
</dbReference>